<keyword evidence="2" id="KW-0812">Transmembrane</keyword>
<dbReference type="RefSeq" id="WP_029183583.1">
    <property type="nucleotide sequence ID" value="NZ_BCMK01000042.1"/>
</dbReference>
<accession>A0AAP6EJA1</accession>
<name>A0AAP6EJA1_9ACTN</name>
<feature type="transmembrane region" description="Helical" evidence="2">
    <location>
        <begin position="301"/>
        <end position="323"/>
    </location>
</feature>
<evidence type="ECO:0000256" key="3">
    <source>
        <dbReference type="SAM" id="SignalP"/>
    </source>
</evidence>
<reference evidence="4 6" key="1">
    <citation type="journal article" date="2023" name="Microb. Genom.">
        <title>Mesoterricola silvestris gen. nov., sp. nov., Mesoterricola sediminis sp. nov., Geothrix oryzae sp. nov., Geothrix edaphica sp. nov., Geothrix rubra sp. nov., and Geothrix limicola sp. nov., six novel members of Acidobacteriota isolated from soils.</title>
        <authorList>
            <person name="Weisberg A.J."/>
            <person name="Pearce E."/>
            <person name="Kramer C.G."/>
            <person name="Chang J.H."/>
            <person name="Clarke C.R."/>
        </authorList>
    </citation>
    <scope>NUCLEOTIDE SEQUENCE</scope>
    <source>
        <strain evidence="5 6">NB05-1H</strain>
        <strain evidence="4">NRRL_B-16521</strain>
    </source>
</reference>
<evidence type="ECO:0000313" key="5">
    <source>
        <dbReference type="EMBL" id="MDX3017131.1"/>
    </source>
</evidence>
<dbReference type="NCBIfam" id="TIGR01167">
    <property type="entry name" value="LPXTG_anchor"/>
    <property type="match status" value="1"/>
</dbReference>
<proteinExistence type="predicted"/>
<dbReference type="Proteomes" id="UP001272987">
    <property type="component" value="Unassembled WGS sequence"/>
</dbReference>
<evidence type="ECO:0000313" key="6">
    <source>
        <dbReference type="Proteomes" id="UP001272987"/>
    </source>
</evidence>
<comment type="caution">
    <text evidence="4">The sequence shown here is derived from an EMBL/GenBank/DDBJ whole genome shotgun (WGS) entry which is preliminary data.</text>
</comment>
<dbReference type="GeneID" id="69810061"/>
<gene>
    <name evidence="4" type="ORF">PV399_32025</name>
    <name evidence="5" type="ORF">PV666_04455</name>
</gene>
<dbReference type="AlphaFoldDB" id="A0AAP6EJA1"/>
<protein>
    <submittedName>
        <fullName evidence="4">LPXTG cell wall anchor domain-containing protein</fullName>
    </submittedName>
</protein>
<keyword evidence="2" id="KW-1133">Transmembrane helix</keyword>
<evidence type="ECO:0000313" key="7">
    <source>
        <dbReference type="Proteomes" id="UP001282288"/>
    </source>
</evidence>
<evidence type="ECO:0000256" key="1">
    <source>
        <dbReference type="SAM" id="MobiDB-lite"/>
    </source>
</evidence>
<feature type="compositionally biased region" description="Low complexity" evidence="1">
    <location>
        <begin position="26"/>
        <end position="54"/>
    </location>
</feature>
<dbReference type="Proteomes" id="UP001282288">
    <property type="component" value="Unassembled WGS sequence"/>
</dbReference>
<sequence length="333" mass="33372">MKLRRAIAVAAATAALSPLALMSAPSAFAEESGSPSPSASTSASASASESAPEAAPTPPATDDKGAASPSTSSSSSPSSSATSTPTGTPSASTSVSSSPSAPADVDYCETFSDEDEIQLSESLSTGLSNLPETIVAGSGWHNFSFDIANDGKDTIKNIKPFILVGAGTEEDDYSDALSLQVFQPSSGKWITLEDGFGDATTFSTLTLDAGKSTSYKLRLSVKGKTPDSMGIAIGLATYSDAKSCWVGNDPNGASYEFEILAAGSKPGKPGNAKPQTGGAKPVNLNDVEVTGSLAETGSSSALPMIGLVGGAAVVAGAGAIFIVRRRKTDGSHA</sequence>
<feature type="chain" id="PRO_5042983984" evidence="3">
    <location>
        <begin position="30"/>
        <end position="333"/>
    </location>
</feature>
<keyword evidence="3" id="KW-0732">Signal</keyword>
<keyword evidence="6" id="KW-1185">Reference proteome</keyword>
<dbReference type="EMBL" id="JARAWC010000029">
    <property type="protein sequence ID" value="MDX2964310.1"/>
    <property type="molecule type" value="Genomic_DNA"/>
</dbReference>
<feature type="signal peptide" evidence="3">
    <location>
        <begin position="1"/>
        <end position="29"/>
    </location>
</feature>
<dbReference type="EMBL" id="JARAWP010000002">
    <property type="protein sequence ID" value="MDX3017131.1"/>
    <property type="molecule type" value="Genomic_DNA"/>
</dbReference>
<feature type="compositionally biased region" description="Low complexity" evidence="1">
    <location>
        <begin position="66"/>
        <end position="103"/>
    </location>
</feature>
<feature type="region of interest" description="Disordered" evidence="1">
    <location>
        <begin position="26"/>
        <end position="106"/>
    </location>
</feature>
<keyword evidence="2" id="KW-0472">Membrane</keyword>
<dbReference type="NCBIfam" id="NF041528">
    <property type="entry name" value="strep_LAETG"/>
    <property type="match status" value="1"/>
</dbReference>
<organism evidence="4 7">
    <name type="scientific">Streptomyces acidiscabies</name>
    <dbReference type="NCBI Taxonomy" id="42234"/>
    <lineage>
        <taxon>Bacteria</taxon>
        <taxon>Bacillati</taxon>
        <taxon>Actinomycetota</taxon>
        <taxon>Actinomycetes</taxon>
        <taxon>Kitasatosporales</taxon>
        <taxon>Streptomycetaceae</taxon>
        <taxon>Streptomyces</taxon>
    </lineage>
</organism>
<evidence type="ECO:0000313" key="4">
    <source>
        <dbReference type="EMBL" id="MDX2964310.1"/>
    </source>
</evidence>
<evidence type="ECO:0000256" key="2">
    <source>
        <dbReference type="SAM" id="Phobius"/>
    </source>
</evidence>